<dbReference type="EMBL" id="AEDD01000001">
    <property type="protein sequence ID" value="EFM13084.1"/>
    <property type="molecule type" value="Genomic_DNA"/>
</dbReference>
<name>E0I470_9BACL</name>
<proteinExistence type="predicted"/>
<organism evidence="1 2">
    <name type="scientific">Paenibacillus curdlanolyticus YK9</name>
    <dbReference type="NCBI Taxonomy" id="717606"/>
    <lineage>
        <taxon>Bacteria</taxon>
        <taxon>Bacillati</taxon>
        <taxon>Bacillota</taxon>
        <taxon>Bacilli</taxon>
        <taxon>Bacillales</taxon>
        <taxon>Paenibacillaceae</taxon>
        <taxon>Paenibacillus</taxon>
    </lineage>
</organism>
<gene>
    <name evidence="1" type="ORF">PaecuDRAFT_0595</name>
</gene>
<protein>
    <submittedName>
        <fullName evidence="1">Uncharacterized protein</fullName>
    </submittedName>
</protein>
<sequence length="56" mass="6128">MSEAEHLETLIQIQIAADKLSAFLQFNRADETFSCTPEALENFVKSNASSTGCSMT</sequence>
<dbReference type="Proteomes" id="UP000005387">
    <property type="component" value="Unassembled WGS sequence"/>
</dbReference>
<dbReference type="STRING" id="717606.PaecuDRAFT_0595"/>
<keyword evidence="2" id="KW-1185">Reference proteome</keyword>
<accession>E0I470</accession>
<reference evidence="1 2" key="1">
    <citation type="submission" date="2010-07" db="EMBL/GenBank/DDBJ databases">
        <title>The draft genome of Paenibacillus curdlanolyticus YK9.</title>
        <authorList>
            <consortium name="US DOE Joint Genome Institute (JGI-PGF)"/>
            <person name="Lucas S."/>
            <person name="Copeland A."/>
            <person name="Lapidus A."/>
            <person name="Cheng J.-F."/>
            <person name="Bruce D."/>
            <person name="Goodwin L."/>
            <person name="Pitluck S."/>
            <person name="Land M.L."/>
            <person name="Hauser L."/>
            <person name="Chang Y.-J."/>
            <person name="Jeffries C."/>
            <person name="Anderson I.J."/>
            <person name="Johnson E."/>
            <person name="Loganathan U."/>
            <person name="Mulhopadhyay B."/>
            <person name="Kyrpides N."/>
            <person name="Woyke T.J."/>
        </authorList>
    </citation>
    <scope>NUCLEOTIDE SEQUENCE [LARGE SCALE GENOMIC DNA]</scope>
    <source>
        <strain evidence="1 2">YK9</strain>
    </source>
</reference>
<dbReference type="AlphaFoldDB" id="E0I470"/>
<evidence type="ECO:0000313" key="2">
    <source>
        <dbReference type="Proteomes" id="UP000005387"/>
    </source>
</evidence>
<evidence type="ECO:0000313" key="1">
    <source>
        <dbReference type="EMBL" id="EFM13084.1"/>
    </source>
</evidence>